<keyword evidence="4 7" id="KW-0032">Aminotransferase</keyword>
<gene>
    <name evidence="9" type="ORF">IFR04_004849</name>
</gene>
<proteinExistence type="inferred from homology"/>
<dbReference type="InterPro" id="IPR015422">
    <property type="entry name" value="PyrdxlP-dep_Trfase_small"/>
</dbReference>
<dbReference type="Proteomes" id="UP000664132">
    <property type="component" value="Unassembled WGS sequence"/>
</dbReference>
<evidence type="ECO:0000256" key="3">
    <source>
        <dbReference type="ARBA" id="ARBA00011738"/>
    </source>
</evidence>
<dbReference type="GO" id="GO:0030170">
    <property type="term" value="F:pyridoxal phosphate binding"/>
    <property type="evidence" value="ECO:0007669"/>
    <property type="project" value="InterPro"/>
</dbReference>
<dbReference type="FunFam" id="3.90.1150.10:FF:000001">
    <property type="entry name" value="Aspartate aminotransferase"/>
    <property type="match status" value="1"/>
</dbReference>
<dbReference type="InterPro" id="IPR015424">
    <property type="entry name" value="PyrdxlP-dep_Trfase"/>
</dbReference>
<evidence type="ECO:0000256" key="5">
    <source>
        <dbReference type="ARBA" id="ARBA00022679"/>
    </source>
</evidence>
<dbReference type="AlphaFoldDB" id="A0A8H7WBX3"/>
<dbReference type="GO" id="GO:0006532">
    <property type="term" value="P:aspartate biosynthetic process"/>
    <property type="evidence" value="ECO:0007669"/>
    <property type="project" value="TreeGrafter"/>
</dbReference>
<protein>
    <recommendedName>
        <fullName evidence="7">Aspartate aminotransferase</fullName>
        <ecNumber evidence="7">2.6.1.1</ecNumber>
    </recommendedName>
</protein>
<sequence length="407" mass="44573">MASTQSPPSVFGSATYIAPDAIFQVTKNYLADSDPRKVNVGAGTYRDENGNPWILPSVRMAKEAIADAGHEYSPILGLKLFRDRAVKLAFQGMKAFDDNRIASCQSLSGTGALLLAGMALKKAESGITEVIITEPTWSNHELLFSSMGFNVSKLPYYKAGTFDFEGYIQALRSAPSGAAVVLHTCAHNPTGCDPSKEQWKEIAAVVQEKRLFPIFDSAYLGFNSGSYHDDAWAIRYFVDELGLEASICLSFAKSMGLYGERIGLVTFVTYSPDLTPTMESILENVQRATVSAPPFYGANIAATVLGTPEIAKQWAQDLVTMSSRIKSMRQKLYDELVRLETPGDWSHIVKQSGMFGYTGISPAQIVYLRDKYHVHMATTSRISIAGLNDSNVEHFAKGLDDAVRTIE</sequence>
<evidence type="ECO:0000259" key="8">
    <source>
        <dbReference type="Pfam" id="PF00155"/>
    </source>
</evidence>
<dbReference type="InterPro" id="IPR000796">
    <property type="entry name" value="Asp_trans"/>
</dbReference>
<comment type="miscellaneous">
    <text evidence="7">In eukaryotes there are cytoplasmic, mitochondrial and chloroplastic isozymes.</text>
</comment>
<dbReference type="EMBL" id="JAFJYH010000056">
    <property type="protein sequence ID" value="KAG4421990.1"/>
    <property type="molecule type" value="Genomic_DNA"/>
</dbReference>
<dbReference type="InterPro" id="IPR015421">
    <property type="entry name" value="PyrdxlP-dep_Trfase_major"/>
</dbReference>
<dbReference type="SUPFAM" id="SSF53383">
    <property type="entry name" value="PLP-dependent transferases"/>
    <property type="match status" value="1"/>
</dbReference>
<name>A0A8H7WBX3_9HELO</name>
<comment type="subunit">
    <text evidence="3 7">Homodimer.</text>
</comment>
<comment type="caution">
    <text evidence="9">The sequence shown here is derived from an EMBL/GenBank/DDBJ whole genome shotgun (WGS) entry which is preliminary data.</text>
</comment>
<dbReference type="EC" id="2.6.1.1" evidence="7"/>
<dbReference type="Gene3D" id="3.90.1150.10">
    <property type="entry name" value="Aspartate Aminotransferase, domain 1"/>
    <property type="match status" value="1"/>
</dbReference>
<evidence type="ECO:0000256" key="7">
    <source>
        <dbReference type="RuleBase" id="RU000480"/>
    </source>
</evidence>
<comment type="similarity">
    <text evidence="2">Belongs to the class-I pyridoxal-phosphate-dependent aminotransferase family.</text>
</comment>
<dbReference type="GO" id="GO:0004069">
    <property type="term" value="F:L-aspartate:2-oxoglutarate aminotransferase activity"/>
    <property type="evidence" value="ECO:0007669"/>
    <property type="project" value="UniProtKB-EC"/>
</dbReference>
<evidence type="ECO:0000313" key="9">
    <source>
        <dbReference type="EMBL" id="KAG4421990.1"/>
    </source>
</evidence>
<keyword evidence="6" id="KW-0663">Pyridoxal phosphate</keyword>
<accession>A0A8H7WBX3</accession>
<keyword evidence="10" id="KW-1185">Reference proteome</keyword>
<evidence type="ECO:0000256" key="1">
    <source>
        <dbReference type="ARBA" id="ARBA00001933"/>
    </source>
</evidence>
<dbReference type="PANTHER" id="PTHR11879">
    <property type="entry name" value="ASPARTATE AMINOTRANSFERASE"/>
    <property type="match status" value="1"/>
</dbReference>
<dbReference type="Pfam" id="PF00155">
    <property type="entry name" value="Aminotran_1_2"/>
    <property type="match status" value="1"/>
</dbReference>
<evidence type="ECO:0000256" key="2">
    <source>
        <dbReference type="ARBA" id="ARBA00007441"/>
    </source>
</evidence>
<feature type="domain" description="Aminotransferase class I/classII large" evidence="8">
    <location>
        <begin position="36"/>
        <end position="398"/>
    </location>
</feature>
<dbReference type="PRINTS" id="PR00799">
    <property type="entry name" value="TRANSAMINASE"/>
</dbReference>
<dbReference type="CDD" id="cd00609">
    <property type="entry name" value="AAT_like"/>
    <property type="match status" value="1"/>
</dbReference>
<comment type="catalytic activity">
    <reaction evidence="7">
        <text>L-aspartate + 2-oxoglutarate = oxaloacetate + L-glutamate</text>
        <dbReference type="Rhea" id="RHEA:21824"/>
        <dbReference type="ChEBI" id="CHEBI:16452"/>
        <dbReference type="ChEBI" id="CHEBI:16810"/>
        <dbReference type="ChEBI" id="CHEBI:29985"/>
        <dbReference type="ChEBI" id="CHEBI:29991"/>
        <dbReference type="EC" id="2.6.1.1"/>
    </reaction>
</comment>
<reference evidence="9" key="1">
    <citation type="submission" date="2021-02" db="EMBL/GenBank/DDBJ databases">
        <title>Genome sequence Cadophora malorum strain M34.</title>
        <authorList>
            <person name="Stefanovic E."/>
            <person name="Vu D."/>
            <person name="Scully C."/>
            <person name="Dijksterhuis J."/>
            <person name="Roader J."/>
            <person name="Houbraken J."/>
        </authorList>
    </citation>
    <scope>NUCLEOTIDE SEQUENCE</scope>
    <source>
        <strain evidence="9">M34</strain>
    </source>
</reference>
<dbReference type="OrthoDB" id="6752799at2759"/>
<dbReference type="Gene3D" id="3.40.640.10">
    <property type="entry name" value="Type I PLP-dependent aspartate aminotransferase-like (Major domain)"/>
    <property type="match status" value="1"/>
</dbReference>
<dbReference type="InterPro" id="IPR004838">
    <property type="entry name" value="NHTrfase_class1_PyrdxlP-BS"/>
</dbReference>
<dbReference type="PROSITE" id="PS00105">
    <property type="entry name" value="AA_TRANSFER_CLASS_1"/>
    <property type="match status" value="1"/>
</dbReference>
<dbReference type="InterPro" id="IPR004839">
    <property type="entry name" value="Aminotransferase_I/II_large"/>
</dbReference>
<comment type="cofactor">
    <cofactor evidence="1">
        <name>pyridoxal 5'-phosphate</name>
        <dbReference type="ChEBI" id="CHEBI:597326"/>
    </cofactor>
</comment>
<evidence type="ECO:0000256" key="4">
    <source>
        <dbReference type="ARBA" id="ARBA00022576"/>
    </source>
</evidence>
<evidence type="ECO:0000256" key="6">
    <source>
        <dbReference type="ARBA" id="ARBA00022898"/>
    </source>
</evidence>
<organism evidence="9 10">
    <name type="scientific">Cadophora malorum</name>
    <dbReference type="NCBI Taxonomy" id="108018"/>
    <lineage>
        <taxon>Eukaryota</taxon>
        <taxon>Fungi</taxon>
        <taxon>Dikarya</taxon>
        <taxon>Ascomycota</taxon>
        <taxon>Pezizomycotina</taxon>
        <taxon>Leotiomycetes</taxon>
        <taxon>Helotiales</taxon>
        <taxon>Ploettnerulaceae</taxon>
        <taxon>Cadophora</taxon>
    </lineage>
</organism>
<dbReference type="PANTHER" id="PTHR11879:SF55">
    <property type="entry name" value="GLUTAMATE OXALOACETATE TRANSAMINASE 1, ISOFORM B"/>
    <property type="match status" value="1"/>
</dbReference>
<evidence type="ECO:0000313" key="10">
    <source>
        <dbReference type="Proteomes" id="UP000664132"/>
    </source>
</evidence>
<dbReference type="GO" id="GO:0005829">
    <property type="term" value="C:cytosol"/>
    <property type="evidence" value="ECO:0007669"/>
    <property type="project" value="TreeGrafter"/>
</dbReference>
<keyword evidence="5 7" id="KW-0808">Transferase</keyword>